<dbReference type="GO" id="GO:0046872">
    <property type="term" value="F:metal ion binding"/>
    <property type="evidence" value="ECO:0007669"/>
    <property type="project" value="UniProtKB-KW"/>
</dbReference>
<dbReference type="InterPro" id="IPR000979">
    <property type="entry name" value="Phosphodiesterase_MJ0936/Vps29"/>
</dbReference>
<evidence type="ECO:0000256" key="2">
    <source>
        <dbReference type="RuleBase" id="RU362039"/>
    </source>
</evidence>
<comment type="caution">
    <text evidence="4">The sequence shown here is derived from an EMBL/GenBank/DDBJ whole genome shotgun (WGS) entry which is preliminary data.</text>
</comment>
<gene>
    <name evidence="4" type="ORF">FXB42_04600</name>
</gene>
<dbReference type="Pfam" id="PF12850">
    <property type="entry name" value="Metallophos_2"/>
    <property type="match status" value="1"/>
</dbReference>
<dbReference type="InterPro" id="IPR041802">
    <property type="entry name" value="MPP_YfcE"/>
</dbReference>
<dbReference type="SUPFAM" id="SSF56300">
    <property type="entry name" value="Metallo-dependent phosphatases"/>
    <property type="match status" value="1"/>
</dbReference>
<dbReference type="PANTHER" id="PTHR11124">
    <property type="entry name" value="VACUOLAR SORTING PROTEIN VPS29"/>
    <property type="match status" value="1"/>
</dbReference>
<comment type="similarity">
    <text evidence="1 2">Belongs to the metallophosphoesterase superfamily. YfcE family.</text>
</comment>
<evidence type="ECO:0000313" key="5">
    <source>
        <dbReference type="Proteomes" id="UP000322619"/>
    </source>
</evidence>
<dbReference type="NCBIfam" id="TIGR00040">
    <property type="entry name" value="yfcE"/>
    <property type="match status" value="1"/>
</dbReference>
<protein>
    <recommendedName>
        <fullName evidence="2">Phosphoesterase</fullName>
        <ecNumber evidence="2">3.1.4.-</ecNumber>
    </recommendedName>
</protein>
<accession>A0A5D0WTD4</accession>
<dbReference type="Proteomes" id="UP000322619">
    <property type="component" value="Unassembled WGS sequence"/>
</dbReference>
<dbReference type="AlphaFoldDB" id="A0A5D0WTD4"/>
<name>A0A5D0WTD4_9FIRM</name>
<dbReference type="GO" id="GO:0016787">
    <property type="term" value="F:hydrolase activity"/>
    <property type="evidence" value="ECO:0007669"/>
    <property type="project" value="UniProtKB-UniRule"/>
</dbReference>
<feature type="domain" description="Calcineurin-like phosphoesterase" evidence="3">
    <location>
        <begin position="5"/>
        <end position="152"/>
    </location>
</feature>
<dbReference type="Gene3D" id="3.60.21.10">
    <property type="match status" value="1"/>
</dbReference>
<organism evidence="4 5">
    <name type="scientific">Acetobacterium wieringae</name>
    <dbReference type="NCBI Taxonomy" id="52694"/>
    <lineage>
        <taxon>Bacteria</taxon>
        <taxon>Bacillati</taxon>
        <taxon>Bacillota</taxon>
        <taxon>Clostridia</taxon>
        <taxon>Eubacteriales</taxon>
        <taxon>Eubacteriaceae</taxon>
        <taxon>Acetobacterium</taxon>
    </lineage>
</organism>
<dbReference type="InterPro" id="IPR024654">
    <property type="entry name" value="Calcineurin-like_PHP_lpxH"/>
</dbReference>
<evidence type="ECO:0000259" key="3">
    <source>
        <dbReference type="Pfam" id="PF12850"/>
    </source>
</evidence>
<proteinExistence type="inferred from homology"/>
<dbReference type="CDD" id="cd00841">
    <property type="entry name" value="MPP_YfcE"/>
    <property type="match status" value="1"/>
</dbReference>
<comment type="cofactor">
    <cofactor evidence="2">
        <name>a divalent metal cation</name>
        <dbReference type="ChEBI" id="CHEBI:60240"/>
    </cofactor>
</comment>
<keyword evidence="2" id="KW-0479">Metal-binding</keyword>
<dbReference type="EC" id="3.1.4.-" evidence="2"/>
<evidence type="ECO:0000313" key="4">
    <source>
        <dbReference type="EMBL" id="TYC87397.1"/>
    </source>
</evidence>
<reference evidence="4 5" key="1">
    <citation type="submission" date="2019-08" db="EMBL/GenBank/DDBJ databases">
        <title>Isolation and enrichment of carboxydotrophic bacteria from anaerobic sludge for the production of bio-based chemicals from syngas.</title>
        <authorList>
            <person name="Antares A.L."/>
            <person name="Moreira J."/>
            <person name="Diender M."/>
            <person name="Parshina S.N."/>
            <person name="Stams A.J.M."/>
            <person name="Alves M."/>
            <person name="Alves J.I."/>
            <person name="Sousa D.Z."/>
        </authorList>
    </citation>
    <scope>NUCLEOTIDE SEQUENCE [LARGE SCALE GENOMIC DNA]</scope>
    <source>
        <strain evidence="4 5">JM</strain>
    </source>
</reference>
<evidence type="ECO:0000256" key="1">
    <source>
        <dbReference type="ARBA" id="ARBA00008950"/>
    </source>
</evidence>
<dbReference type="InterPro" id="IPR029052">
    <property type="entry name" value="Metallo-depent_PP-like"/>
</dbReference>
<sequence length="165" mass="18031">MGDKMKIGVMSDSHGNLKAVKEAVEEMGPVDVIIHLGDYVEDALYLRTITNAPVHILKGNLDSFADQGSMSLETTLGGFRVFACHGHKHGVKNDLHHLYYAGLEKSAQVILYGHTHHAYIEDDGQVLLMNPGSVGAPRLDDPASYGLITIEKGEIEAKIIPLWND</sequence>
<dbReference type="EMBL" id="VSLA01000005">
    <property type="protein sequence ID" value="TYC87397.1"/>
    <property type="molecule type" value="Genomic_DNA"/>
</dbReference>